<feature type="signal peptide" evidence="1">
    <location>
        <begin position="1"/>
        <end position="30"/>
    </location>
</feature>
<dbReference type="AlphaFoldDB" id="A0ABD0QKL0"/>
<evidence type="ECO:0000313" key="2">
    <source>
        <dbReference type="EMBL" id="KAL0186310.1"/>
    </source>
</evidence>
<evidence type="ECO:0000313" key="3">
    <source>
        <dbReference type="Proteomes" id="UP001529510"/>
    </source>
</evidence>
<dbReference type="EMBL" id="JAMKFB020000008">
    <property type="protein sequence ID" value="KAL0186310.1"/>
    <property type="molecule type" value="Genomic_DNA"/>
</dbReference>
<protein>
    <recommendedName>
        <fullName evidence="4">LRRNT domain-containing protein</fullName>
    </recommendedName>
</protein>
<accession>A0ABD0QKL0</accession>
<feature type="non-terminal residue" evidence="2">
    <location>
        <position position="68"/>
    </location>
</feature>
<evidence type="ECO:0000256" key="1">
    <source>
        <dbReference type="SAM" id="SignalP"/>
    </source>
</evidence>
<organism evidence="2 3">
    <name type="scientific">Cirrhinus mrigala</name>
    <name type="common">Mrigala</name>
    <dbReference type="NCBI Taxonomy" id="683832"/>
    <lineage>
        <taxon>Eukaryota</taxon>
        <taxon>Metazoa</taxon>
        <taxon>Chordata</taxon>
        <taxon>Craniata</taxon>
        <taxon>Vertebrata</taxon>
        <taxon>Euteleostomi</taxon>
        <taxon>Actinopterygii</taxon>
        <taxon>Neopterygii</taxon>
        <taxon>Teleostei</taxon>
        <taxon>Ostariophysi</taxon>
        <taxon>Cypriniformes</taxon>
        <taxon>Cyprinidae</taxon>
        <taxon>Labeoninae</taxon>
        <taxon>Labeonini</taxon>
        <taxon>Cirrhinus</taxon>
    </lineage>
</organism>
<comment type="caution">
    <text evidence="2">The sequence shown here is derived from an EMBL/GenBank/DDBJ whole genome shotgun (WGS) entry which is preliminary data.</text>
</comment>
<gene>
    <name evidence="2" type="ORF">M9458_017980</name>
</gene>
<name>A0ABD0QKL0_CIRMR</name>
<keyword evidence="1" id="KW-0732">Signal</keyword>
<evidence type="ECO:0008006" key="4">
    <source>
        <dbReference type="Google" id="ProtNLM"/>
    </source>
</evidence>
<dbReference type="Proteomes" id="UP001529510">
    <property type="component" value="Unassembled WGS sequence"/>
</dbReference>
<feature type="chain" id="PRO_5044748820" description="LRRNT domain-containing protein" evidence="1">
    <location>
        <begin position="31"/>
        <end position="68"/>
    </location>
</feature>
<reference evidence="2 3" key="1">
    <citation type="submission" date="2024-05" db="EMBL/GenBank/DDBJ databases">
        <title>Genome sequencing and assembly of Indian major carp, Cirrhinus mrigala (Hamilton, 1822).</title>
        <authorList>
            <person name="Mohindra V."/>
            <person name="Chowdhury L.M."/>
            <person name="Lal K."/>
            <person name="Jena J.K."/>
        </authorList>
    </citation>
    <scope>NUCLEOTIDE SEQUENCE [LARGE SCALE GENOMIC DNA]</scope>
    <source>
        <strain evidence="2">CM1030</strain>
        <tissue evidence="2">Blood</tissue>
    </source>
</reference>
<keyword evidence="3" id="KW-1185">Reference proteome</keyword>
<proteinExistence type="predicted"/>
<sequence>MSLLSGGFGMAGWGFGWVLMLLALWRPGTACPELCTCTGVRISCVDAERSIMAFPMLQSEAEMENITD</sequence>